<dbReference type="OrthoDB" id="6385263at2"/>
<evidence type="ECO:0000313" key="1">
    <source>
        <dbReference type="EMBL" id="SKC30728.1"/>
    </source>
</evidence>
<dbReference type="EMBL" id="FUZI01000001">
    <property type="protein sequence ID" value="SKC30728.1"/>
    <property type="molecule type" value="Genomic_DNA"/>
</dbReference>
<dbReference type="AlphaFoldDB" id="A0A1T5HV71"/>
<proteinExistence type="predicted"/>
<name>A0A1T5HV71_9GAMM</name>
<dbReference type="Proteomes" id="UP000189966">
    <property type="component" value="Unassembled WGS sequence"/>
</dbReference>
<evidence type="ECO:0000313" key="2">
    <source>
        <dbReference type="Proteomes" id="UP000189966"/>
    </source>
</evidence>
<dbReference type="RefSeq" id="WP_080155590.1">
    <property type="nucleotide sequence ID" value="NZ_FUZI01000001.1"/>
</dbReference>
<gene>
    <name evidence="1" type="ORF">CZ809_00205</name>
</gene>
<protein>
    <submittedName>
        <fullName evidence="1">Uncharacterized protein</fullName>
    </submittedName>
</protein>
<sequence length="124" mass="13911">MTGLEILGALGALSACIGVLKPVVDRQDDLQTIAVEKLNEAVTETEGYFYTQNGKAQIEHTLNRVWNSASIALDRAGYPEMSRLAQIKGTYWLNPNNWDDETIRESGIQLSEMRRKLNEALEQN</sequence>
<reference evidence="1 2" key="1">
    <citation type="submission" date="2017-02" db="EMBL/GenBank/DDBJ databases">
        <authorList>
            <person name="Peterson S.W."/>
        </authorList>
    </citation>
    <scope>NUCLEOTIDE SEQUENCE [LARGE SCALE GENOMIC DNA]</scope>
    <source>
        <strain evidence="2">type strain: NCCB 100098</strain>
    </source>
</reference>
<organism evidence="1 2">
    <name type="scientific">Photobacterium piscicola</name>
    <dbReference type="NCBI Taxonomy" id="1378299"/>
    <lineage>
        <taxon>Bacteria</taxon>
        <taxon>Pseudomonadati</taxon>
        <taxon>Pseudomonadota</taxon>
        <taxon>Gammaproteobacteria</taxon>
        <taxon>Vibrionales</taxon>
        <taxon>Vibrionaceae</taxon>
        <taxon>Photobacterium</taxon>
    </lineage>
</organism>
<accession>A0A1T5HV71</accession>